<dbReference type="InterPro" id="IPR037185">
    <property type="entry name" value="EmrE-like"/>
</dbReference>
<evidence type="ECO:0000313" key="14">
    <source>
        <dbReference type="EMBL" id="MDT8979772.1"/>
    </source>
</evidence>
<dbReference type="GO" id="GO:0005886">
    <property type="term" value="C:plasma membrane"/>
    <property type="evidence" value="ECO:0007669"/>
    <property type="project" value="UniProtKB-SubCell"/>
</dbReference>
<keyword evidence="7 12" id="KW-0812">Transmembrane</keyword>
<evidence type="ECO:0000313" key="15">
    <source>
        <dbReference type="Proteomes" id="UP001250538"/>
    </source>
</evidence>
<feature type="transmembrane region" description="Helical" evidence="12">
    <location>
        <begin position="40"/>
        <end position="62"/>
    </location>
</feature>
<evidence type="ECO:0000256" key="4">
    <source>
        <dbReference type="ARBA" id="ARBA00022516"/>
    </source>
</evidence>
<evidence type="ECO:0000256" key="1">
    <source>
        <dbReference type="ARBA" id="ARBA00004651"/>
    </source>
</evidence>
<evidence type="ECO:0000256" key="9">
    <source>
        <dbReference type="ARBA" id="ARBA00022989"/>
    </source>
</evidence>
<evidence type="ECO:0000256" key="6">
    <source>
        <dbReference type="ARBA" id="ARBA00022556"/>
    </source>
</evidence>
<evidence type="ECO:0000256" key="12">
    <source>
        <dbReference type="SAM" id="Phobius"/>
    </source>
</evidence>
<dbReference type="RefSeq" id="WP_028533437.1">
    <property type="nucleotide sequence ID" value="NZ_JAVYAA010000009.1"/>
</dbReference>
<keyword evidence="10" id="KW-0443">Lipid metabolism</keyword>
<dbReference type="GO" id="GO:0009103">
    <property type="term" value="P:lipopolysaccharide biosynthetic process"/>
    <property type="evidence" value="ECO:0007669"/>
    <property type="project" value="UniProtKB-KW"/>
</dbReference>
<evidence type="ECO:0000259" key="13">
    <source>
        <dbReference type="Pfam" id="PF00892"/>
    </source>
</evidence>
<dbReference type="GO" id="GO:0022857">
    <property type="term" value="F:transmembrane transporter activity"/>
    <property type="evidence" value="ECO:0007669"/>
    <property type="project" value="InterPro"/>
</dbReference>
<feature type="domain" description="EamA" evidence="13">
    <location>
        <begin position="12"/>
        <end position="112"/>
    </location>
</feature>
<evidence type="ECO:0000256" key="3">
    <source>
        <dbReference type="ARBA" id="ARBA00022475"/>
    </source>
</evidence>
<evidence type="ECO:0000256" key="5">
    <source>
        <dbReference type="ARBA" id="ARBA00022519"/>
    </source>
</evidence>
<accession>A0AAJ2K0J4</accession>
<protein>
    <submittedName>
        <fullName evidence="14">EamA family transporter</fullName>
    </submittedName>
</protein>
<keyword evidence="15" id="KW-1185">Reference proteome</keyword>
<dbReference type="PANTHER" id="PTHR30561">
    <property type="entry name" value="SMR FAMILY PROTON-DEPENDENT DRUG EFFLUX TRANSPORTER SUGE"/>
    <property type="match status" value="1"/>
</dbReference>
<evidence type="ECO:0000256" key="8">
    <source>
        <dbReference type="ARBA" id="ARBA00022985"/>
    </source>
</evidence>
<reference evidence="15" key="1">
    <citation type="submission" date="2023-09" db="EMBL/GenBank/DDBJ databases">
        <title>Paenibacillus sp. chi10 Genome sequencing and assembly.</title>
        <authorList>
            <person name="Kim I."/>
        </authorList>
    </citation>
    <scope>NUCLEOTIDE SEQUENCE [LARGE SCALE GENOMIC DNA]</scope>
    <source>
        <strain evidence="15">chi10</strain>
    </source>
</reference>
<dbReference type="PANTHER" id="PTHR30561:SF9">
    <property type="entry name" value="4-AMINO-4-DEOXY-L-ARABINOSE-PHOSPHOUNDECAPRENOL FLIPPASE SUBUNIT ARNF-RELATED"/>
    <property type="match status" value="1"/>
</dbReference>
<evidence type="ECO:0000256" key="7">
    <source>
        <dbReference type="ARBA" id="ARBA00022692"/>
    </source>
</evidence>
<keyword evidence="11 12" id="KW-0472">Membrane</keyword>
<comment type="subcellular location">
    <subcellularLocation>
        <location evidence="1">Cell membrane</location>
        <topology evidence="1">Multi-pass membrane protein</topology>
    </subcellularLocation>
</comment>
<dbReference type="AlphaFoldDB" id="A0AAJ2K0J4"/>
<dbReference type="Pfam" id="PF00892">
    <property type="entry name" value="EamA"/>
    <property type="match status" value="1"/>
</dbReference>
<organism evidence="14 15">
    <name type="scientific">Paenibacillus suaedae</name>
    <dbReference type="NCBI Taxonomy" id="3077233"/>
    <lineage>
        <taxon>Bacteria</taxon>
        <taxon>Bacillati</taxon>
        <taxon>Bacillota</taxon>
        <taxon>Bacilli</taxon>
        <taxon>Bacillales</taxon>
        <taxon>Paenibacillaceae</taxon>
        <taxon>Paenibacillus</taxon>
    </lineage>
</organism>
<evidence type="ECO:0000256" key="11">
    <source>
        <dbReference type="ARBA" id="ARBA00023136"/>
    </source>
</evidence>
<evidence type="ECO:0000256" key="10">
    <source>
        <dbReference type="ARBA" id="ARBA00023098"/>
    </source>
</evidence>
<keyword evidence="3" id="KW-1003">Cell membrane</keyword>
<feature type="transmembrane region" description="Helical" evidence="12">
    <location>
        <begin position="95"/>
        <end position="112"/>
    </location>
</feature>
<proteinExistence type="inferred from homology"/>
<dbReference type="InterPro" id="IPR000390">
    <property type="entry name" value="Small_drug/metabolite_transptr"/>
</dbReference>
<comment type="caution">
    <text evidence="14">The sequence shown here is derived from an EMBL/GenBank/DDBJ whole genome shotgun (WGS) entry which is preliminary data.</text>
</comment>
<dbReference type="Proteomes" id="UP001250538">
    <property type="component" value="Unassembled WGS sequence"/>
</dbReference>
<dbReference type="InterPro" id="IPR000620">
    <property type="entry name" value="EamA_dom"/>
</dbReference>
<keyword evidence="8" id="KW-0448">Lipopolysaccharide biosynthesis</keyword>
<name>A0AAJ2K0J4_9BACL</name>
<keyword evidence="9 12" id="KW-1133">Transmembrane helix</keyword>
<dbReference type="EMBL" id="JAVYAA010000009">
    <property type="protein sequence ID" value="MDT8979772.1"/>
    <property type="molecule type" value="Genomic_DNA"/>
</dbReference>
<sequence length="113" mass="12228">MNALLLLMNIIMLVAGQVLFKMGLDRMGGVTLATSWKAMFTPHILAGLLLYALATLVWFAVLSRMSLSTAYPIQSLAYVFGMVVALIVFNEPVSLTKWIGAGIIVIGVILISK</sequence>
<keyword evidence="6" id="KW-0441">Lipid A biosynthesis</keyword>
<keyword evidence="4" id="KW-0444">Lipid biosynthesis</keyword>
<gene>
    <name evidence="14" type="ORF">RQP50_26410</name>
</gene>
<dbReference type="Gene3D" id="1.10.3730.20">
    <property type="match status" value="1"/>
</dbReference>
<keyword evidence="5" id="KW-0997">Cell inner membrane</keyword>
<feature type="transmembrane region" description="Helical" evidence="12">
    <location>
        <begin position="69"/>
        <end position="89"/>
    </location>
</feature>
<evidence type="ECO:0000256" key="2">
    <source>
        <dbReference type="ARBA" id="ARBA00007362"/>
    </source>
</evidence>
<dbReference type="SUPFAM" id="SSF103481">
    <property type="entry name" value="Multidrug resistance efflux transporter EmrE"/>
    <property type="match status" value="1"/>
</dbReference>
<comment type="similarity">
    <text evidence="2">Belongs to the EamA transporter family.</text>
</comment>